<dbReference type="PANTHER" id="PTHR12792:SF0">
    <property type="entry name" value="SEPARIN"/>
    <property type="match status" value="1"/>
</dbReference>
<dbReference type="InterPro" id="IPR030397">
    <property type="entry name" value="SEPARIN_core_dom"/>
</dbReference>
<dbReference type="InterPro" id="IPR005314">
    <property type="entry name" value="Peptidase_C50"/>
</dbReference>
<dbReference type="PROSITE" id="PS51700">
    <property type="entry name" value="SEPARIN"/>
    <property type="match status" value="1"/>
</dbReference>
<dbReference type="PANTHER" id="PTHR12792">
    <property type="entry name" value="EXTRA SPINDLE POLES 1-RELATED"/>
    <property type="match status" value="1"/>
</dbReference>
<comment type="catalytic activity">
    <reaction evidence="1">
        <text>All bonds known to be hydrolyzed by this endopeptidase have arginine in P1 and an acidic residue in P4. P6 is often occupied by an acidic residue or by a hydroxy-amino-acid residue, the phosphorylation of which enhances cleavage.</text>
        <dbReference type="EC" id="3.4.22.49"/>
    </reaction>
</comment>
<keyword evidence="4" id="KW-0159">Chromosome partition</keyword>
<proteinExistence type="predicted"/>
<name>A0ABQ7QFD9_PLUXY</name>
<evidence type="ECO:0000313" key="6">
    <source>
        <dbReference type="EMBL" id="KAG7303663.1"/>
    </source>
</evidence>
<sequence>MEDFDIFTNEINYTKPLYTNILNKFVKEVPVAPFSANYESARKLQAEECLKDNDDLTCAFHLSEAVSSSLRTLAVYRDEQIKTSNDKMHMIKSHIKPVQEILKMNTKTQNETELLDLPIDLDKITKILKKYEISDDEPLHKTYLKFTPENSVDDFQKILKELPKEWTIVQLTTPYNPNENLKPLNDYRTEIDSIYITVLTNDYLDDSVGPFTVVVPANVVKEGEKPLFTELYSLLEDNYKTIENAQLLNNKRLVRNYWSRREDIDLRMKSVINTMDRAWLGGWGALLTGRPQDPKWRDRVREIVDSTITDWGFVRLTQKQRVLLYNLIESSPSLSSTQIKSCLRKILTENGNPDDVREVLDTSDCIHCTVEFNLLTELCVKCLANSFKSIHHFSLVDGIKAFSQAATLVGESDEWADLKKAKRHPVILIIDEMLDTFPWECLPLLNTHPVSRMENLHFIYYLYKVHEKNIVDGYYLSRADEGRYVINPEKNLSRMERRMVSFVQYWCPRWSGTVGEPAAPEDSDFFLYCGHGDGGQLSAPTPPAPAPPALLAGCGSCRVARRAPRAPPAVSAHHYHIATSPIVIGMLWEVTDLEVDKVVTSLLSLCVPSTAPVPWDQVGKARWGDGQLDTNVEKKSDFKPEPLLLSAVARARRSTSYVMIASSVVARGIPVRVVEGTGGS</sequence>
<evidence type="ECO:0000256" key="3">
    <source>
        <dbReference type="ARBA" id="ARBA00022801"/>
    </source>
</evidence>
<protein>
    <recommendedName>
        <fullName evidence="2">separase</fullName>
        <ecNumber evidence="2">3.4.22.49</ecNumber>
    </recommendedName>
</protein>
<dbReference type="EMBL" id="JAHIBW010000016">
    <property type="protein sequence ID" value="KAG7303663.1"/>
    <property type="molecule type" value="Genomic_DNA"/>
</dbReference>
<evidence type="ECO:0000256" key="4">
    <source>
        <dbReference type="ARBA" id="ARBA00022829"/>
    </source>
</evidence>
<evidence type="ECO:0000256" key="1">
    <source>
        <dbReference type="ARBA" id="ARBA00000451"/>
    </source>
</evidence>
<evidence type="ECO:0000259" key="5">
    <source>
        <dbReference type="PROSITE" id="PS51700"/>
    </source>
</evidence>
<evidence type="ECO:0000256" key="2">
    <source>
        <dbReference type="ARBA" id="ARBA00012489"/>
    </source>
</evidence>
<comment type="caution">
    <text evidence="6">The sequence shown here is derived from an EMBL/GenBank/DDBJ whole genome shotgun (WGS) entry which is preliminary data.</text>
</comment>
<feature type="domain" description="Peptidase C50" evidence="5">
    <location>
        <begin position="479"/>
        <end position="565"/>
    </location>
</feature>
<keyword evidence="3" id="KW-0378">Hydrolase</keyword>
<keyword evidence="7" id="KW-1185">Reference proteome</keyword>
<dbReference type="EC" id="3.4.22.49" evidence="2"/>
<dbReference type="Proteomes" id="UP000823941">
    <property type="component" value="Chromosome 16"/>
</dbReference>
<organism evidence="6 7">
    <name type="scientific">Plutella xylostella</name>
    <name type="common">Diamondback moth</name>
    <name type="synonym">Plutella maculipennis</name>
    <dbReference type="NCBI Taxonomy" id="51655"/>
    <lineage>
        <taxon>Eukaryota</taxon>
        <taxon>Metazoa</taxon>
        <taxon>Ecdysozoa</taxon>
        <taxon>Arthropoda</taxon>
        <taxon>Hexapoda</taxon>
        <taxon>Insecta</taxon>
        <taxon>Pterygota</taxon>
        <taxon>Neoptera</taxon>
        <taxon>Endopterygota</taxon>
        <taxon>Lepidoptera</taxon>
        <taxon>Glossata</taxon>
        <taxon>Ditrysia</taxon>
        <taxon>Yponomeutoidea</taxon>
        <taxon>Plutellidae</taxon>
        <taxon>Plutella</taxon>
    </lineage>
</organism>
<evidence type="ECO:0000313" key="7">
    <source>
        <dbReference type="Proteomes" id="UP000823941"/>
    </source>
</evidence>
<gene>
    <name evidence="6" type="ORF">JYU34_012213</name>
</gene>
<dbReference type="Pfam" id="PF03568">
    <property type="entry name" value="Separin_C"/>
    <property type="match status" value="1"/>
</dbReference>
<accession>A0ABQ7QFD9</accession>
<reference evidence="6 7" key="1">
    <citation type="submission" date="2021-06" db="EMBL/GenBank/DDBJ databases">
        <title>A haploid diamondback moth (Plutella xylostella L.) genome assembly resolves 31 chromosomes and identifies a diamide resistance mutation.</title>
        <authorList>
            <person name="Ward C.M."/>
            <person name="Perry K.D."/>
            <person name="Baker G."/>
            <person name="Powis K."/>
            <person name="Heckel D.G."/>
            <person name="Baxter S.W."/>
        </authorList>
    </citation>
    <scope>NUCLEOTIDE SEQUENCE [LARGE SCALE GENOMIC DNA]</scope>
    <source>
        <strain evidence="6 7">LV</strain>
        <tissue evidence="6">Single pupa</tissue>
    </source>
</reference>